<accession>A0A059DZQ6</accession>
<dbReference type="RefSeq" id="WP_035553080.1">
    <property type="nucleotide sequence ID" value="NZ_AWFH01000034.1"/>
</dbReference>
<protein>
    <submittedName>
        <fullName evidence="2">Uncharacterized protein</fullName>
    </submittedName>
</protein>
<dbReference type="AlphaFoldDB" id="A0A059DZQ6"/>
<dbReference type="EMBL" id="AWFH01000034">
    <property type="protein sequence ID" value="KCZ59822.1"/>
    <property type="molecule type" value="Genomic_DNA"/>
</dbReference>
<feature type="transmembrane region" description="Helical" evidence="1">
    <location>
        <begin position="32"/>
        <end position="55"/>
    </location>
</feature>
<dbReference type="Proteomes" id="UP000024547">
    <property type="component" value="Unassembled WGS sequence"/>
</dbReference>
<dbReference type="STRING" id="1280948.HY36_06745"/>
<keyword evidence="1" id="KW-1133">Transmembrane helix</keyword>
<evidence type="ECO:0000313" key="2">
    <source>
        <dbReference type="EMBL" id="KCZ59822.1"/>
    </source>
</evidence>
<keyword evidence="1" id="KW-0472">Membrane</keyword>
<gene>
    <name evidence="2" type="ORF">HY36_06745</name>
</gene>
<evidence type="ECO:0000313" key="3">
    <source>
        <dbReference type="Proteomes" id="UP000024547"/>
    </source>
</evidence>
<proteinExistence type="predicted"/>
<keyword evidence="3" id="KW-1185">Reference proteome</keyword>
<keyword evidence="1" id="KW-0812">Transmembrane</keyword>
<dbReference type="PATRIC" id="fig|1280948.3.peg.2444"/>
<evidence type="ECO:0000256" key="1">
    <source>
        <dbReference type="SAM" id="Phobius"/>
    </source>
</evidence>
<sequence>MKNGLAWLGITVAVIAVNLGLSMFQPYSESRILGLPLHLSLAALAFVFGLVMFASHRVYASSVKKLRAAGLTDAEIEMVSQEKDPEAKLREILGRKKGDHA</sequence>
<comment type="caution">
    <text evidence="2">The sequence shown here is derived from an EMBL/GenBank/DDBJ whole genome shotgun (WGS) entry which is preliminary data.</text>
</comment>
<reference evidence="2 3" key="1">
    <citation type="journal article" date="2014" name="Antonie Van Leeuwenhoek">
        <title>Hyphomonas beringensis sp. nov. and Hyphomonas chukchiensis sp. nov., isolated from surface seawater of the Bering Sea and Chukchi Sea.</title>
        <authorList>
            <person name="Li C."/>
            <person name="Lai Q."/>
            <person name="Li G."/>
            <person name="Dong C."/>
            <person name="Wang J."/>
            <person name="Liao Y."/>
            <person name="Shao Z."/>
        </authorList>
    </citation>
    <scope>NUCLEOTIDE SEQUENCE [LARGE SCALE GENOMIC DNA]</scope>
    <source>
        <strain evidence="2 3">22II1-22F38</strain>
    </source>
</reference>
<organism evidence="2 3">
    <name type="scientific">Hyphomonas atlantica</name>
    <dbReference type="NCBI Taxonomy" id="1280948"/>
    <lineage>
        <taxon>Bacteria</taxon>
        <taxon>Pseudomonadati</taxon>
        <taxon>Pseudomonadota</taxon>
        <taxon>Alphaproteobacteria</taxon>
        <taxon>Hyphomonadales</taxon>
        <taxon>Hyphomonadaceae</taxon>
        <taxon>Hyphomonas</taxon>
    </lineage>
</organism>
<name>A0A059DZQ6_9PROT</name>